<dbReference type="Gene3D" id="3.10.100.10">
    <property type="entry name" value="Mannose-Binding Protein A, subunit A"/>
    <property type="match status" value="1"/>
</dbReference>
<dbReference type="Proteomes" id="UP001476798">
    <property type="component" value="Unassembled WGS sequence"/>
</dbReference>
<sequence length="186" mass="21104">MTSRHPSVKLSETLKPRYILSSTSNMLLVVLLGLALVVMSPSRGSELLLQENNCPPFWYGFNGRCFKYVATRMTWADAELHCVSEGGNLVSIHSLEEHNFVKSMIKSFDPTQAFTWIGLTDLHKEGSWMWSDGSKLDFLYWDDGQPDNAGANENCGHTNMYTHFKWNDYVCSLTFGFVCGLRKDCL</sequence>
<dbReference type="InterPro" id="IPR001304">
    <property type="entry name" value="C-type_lectin-like"/>
</dbReference>
<dbReference type="PROSITE" id="PS00615">
    <property type="entry name" value="C_TYPE_LECTIN_1"/>
    <property type="match status" value="1"/>
</dbReference>
<evidence type="ECO:0000313" key="3">
    <source>
        <dbReference type="EMBL" id="MEQ2175595.1"/>
    </source>
</evidence>
<dbReference type="SUPFAM" id="SSF56436">
    <property type="entry name" value="C-type lectin-like"/>
    <property type="match status" value="1"/>
</dbReference>
<dbReference type="InterPro" id="IPR018378">
    <property type="entry name" value="C-type_lectin_CS"/>
</dbReference>
<dbReference type="InterPro" id="IPR016187">
    <property type="entry name" value="CTDL_fold"/>
</dbReference>
<dbReference type="EMBL" id="JAHRIO010051710">
    <property type="protein sequence ID" value="MEQ2175595.1"/>
    <property type="molecule type" value="Genomic_DNA"/>
</dbReference>
<dbReference type="PANTHER" id="PTHR22803">
    <property type="entry name" value="MANNOSE, PHOSPHOLIPASE, LECTIN RECEPTOR RELATED"/>
    <property type="match status" value="1"/>
</dbReference>
<dbReference type="InterPro" id="IPR016186">
    <property type="entry name" value="C-type_lectin-like/link_sf"/>
</dbReference>
<dbReference type="PROSITE" id="PS50041">
    <property type="entry name" value="C_TYPE_LECTIN_2"/>
    <property type="match status" value="1"/>
</dbReference>
<organism evidence="3 4">
    <name type="scientific">Goodea atripinnis</name>
    <dbReference type="NCBI Taxonomy" id="208336"/>
    <lineage>
        <taxon>Eukaryota</taxon>
        <taxon>Metazoa</taxon>
        <taxon>Chordata</taxon>
        <taxon>Craniata</taxon>
        <taxon>Vertebrata</taxon>
        <taxon>Euteleostomi</taxon>
        <taxon>Actinopterygii</taxon>
        <taxon>Neopterygii</taxon>
        <taxon>Teleostei</taxon>
        <taxon>Neoteleostei</taxon>
        <taxon>Acanthomorphata</taxon>
        <taxon>Ovalentaria</taxon>
        <taxon>Atherinomorphae</taxon>
        <taxon>Cyprinodontiformes</taxon>
        <taxon>Goodeidae</taxon>
        <taxon>Goodea</taxon>
    </lineage>
</organism>
<dbReference type="PRINTS" id="PR00356">
    <property type="entry name" value="ANTIFREEZEII"/>
</dbReference>
<evidence type="ECO:0000259" key="2">
    <source>
        <dbReference type="PROSITE" id="PS50041"/>
    </source>
</evidence>
<dbReference type="Pfam" id="PF00059">
    <property type="entry name" value="Lectin_C"/>
    <property type="match status" value="1"/>
</dbReference>
<dbReference type="InterPro" id="IPR002353">
    <property type="entry name" value="AntifreezeII"/>
</dbReference>
<keyword evidence="1" id="KW-1015">Disulfide bond</keyword>
<evidence type="ECO:0000256" key="1">
    <source>
        <dbReference type="ARBA" id="ARBA00023157"/>
    </source>
</evidence>
<gene>
    <name evidence="3" type="ORF">GOODEAATRI_019505</name>
</gene>
<comment type="caution">
    <text evidence="3">The sequence shown here is derived from an EMBL/GenBank/DDBJ whole genome shotgun (WGS) entry which is preliminary data.</text>
</comment>
<keyword evidence="4" id="KW-1185">Reference proteome</keyword>
<dbReference type="InterPro" id="IPR050111">
    <property type="entry name" value="C-type_lectin/snaclec_domain"/>
</dbReference>
<protein>
    <recommendedName>
        <fullName evidence="2">C-type lectin domain-containing protein</fullName>
    </recommendedName>
</protein>
<evidence type="ECO:0000313" key="4">
    <source>
        <dbReference type="Proteomes" id="UP001476798"/>
    </source>
</evidence>
<dbReference type="SMART" id="SM00034">
    <property type="entry name" value="CLECT"/>
    <property type="match status" value="1"/>
</dbReference>
<accession>A0ABV0NW03</accession>
<proteinExistence type="predicted"/>
<reference evidence="3 4" key="1">
    <citation type="submission" date="2021-06" db="EMBL/GenBank/DDBJ databases">
        <authorList>
            <person name="Palmer J.M."/>
        </authorList>
    </citation>
    <scope>NUCLEOTIDE SEQUENCE [LARGE SCALE GENOMIC DNA]</scope>
    <source>
        <strain evidence="3 4">GA_2019</strain>
        <tissue evidence="3">Muscle</tissue>
    </source>
</reference>
<feature type="domain" description="C-type lectin" evidence="2">
    <location>
        <begin position="61"/>
        <end position="180"/>
    </location>
</feature>
<name>A0ABV0NW03_9TELE</name>